<comment type="caution">
    <text evidence="2">The sequence shown here is derived from an EMBL/GenBank/DDBJ whole genome shotgun (WGS) entry which is preliminary data.</text>
</comment>
<organism evidence="2 3">
    <name type="scientific">Funiculus sociatus GB2-A5</name>
    <dbReference type="NCBI Taxonomy" id="2933946"/>
    <lineage>
        <taxon>Bacteria</taxon>
        <taxon>Bacillati</taxon>
        <taxon>Cyanobacteriota</taxon>
        <taxon>Cyanophyceae</taxon>
        <taxon>Coleofasciculales</taxon>
        <taxon>Coleofasciculaceae</taxon>
        <taxon>Funiculus</taxon>
    </lineage>
</organism>
<dbReference type="EMBL" id="JAMPKK010000002">
    <property type="protein sequence ID" value="MEP0863261.1"/>
    <property type="molecule type" value="Genomic_DNA"/>
</dbReference>
<gene>
    <name evidence="2" type="ORF">NDI37_02120</name>
</gene>
<feature type="chain" id="PRO_5047261189" description="Lipoprotein" evidence="1">
    <location>
        <begin position="28"/>
        <end position="146"/>
    </location>
</feature>
<feature type="signal peptide" evidence="1">
    <location>
        <begin position="1"/>
        <end position="27"/>
    </location>
</feature>
<proteinExistence type="predicted"/>
<keyword evidence="1" id="KW-0732">Signal</keyword>
<reference evidence="2 3" key="1">
    <citation type="submission" date="2022-04" db="EMBL/GenBank/DDBJ databases">
        <title>Positive selection, recombination, and allopatry shape intraspecific diversity of widespread and dominant cyanobacteria.</title>
        <authorList>
            <person name="Wei J."/>
            <person name="Shu W."/>
            <person name="Hu C."/>
        </authorList>
    </citation>
    <scope>NUCLEOTIDE SEQUENCE [LARGE SCALE GENOMIC DNA]</scope>
    <source>
        <strain evidence="2 3">GB2-A5</strain>
    </source>
</reference>
<dbReference type="PROSITE" id="PS51257">
    <property type="entry name" value="PROKAR_LIPOPROTEIN"/>
    <property type="match status" value="1"/>
</dbReference>
<evidence type="ECO:0008006" key="4">
    <source>
        <dbReference type="Google" id="ProtNLM"/>
    </source>
</evidence>
<keyword evidence="3" id="KW-1185">Reference proteome</keyword>
<dbReference type="RefSeq" id="WP_190428007.1">
    <property type="nucleotide sequence ID" value="NZ_JAMPKK010000002.1"/>
</dbReference>
<protein>
    <recommendedName>
        <fullName evidence="4">Lipoprotein</fullName>
    </recommendedName>
</protein>
<evidence type="ECO:0000256" key="1">
    <source>
        <dbReference type="SAM" id="SignalP"/>
    </source>
</evidence>
<evidence type="ECO:0000313" key="3">
    <source>
        <dbReference type="Proteomes" id="UP001442494"/>
    </source>
</evidence>
<accession>A0ABV0JIJ2</accession>
<name>A0ABV0JIJ2_9CYAN</name>
<dbReference type="Proteomes" id="UP001442494">
    <property type="component" value="Unassembled WGS sequence"/>
</dbReference>
<evidence type="ECO:0000313" key="2">
    <source>
        <dbReference type="EMBL" id="MEP0863261.1"/>
    </source>
</evidence>
<sequence>MNLFQKSRKFLAALALVLVLTITTSCASATQAKQPTLPSAANSQPSYQLLERGSTVAGQDFGNWVVQTAKGLVNDAYVRDNNKLGVVISPQVRPNEVKDLSKSLVQGFHKNFPNQDLTVLMYAPDKKLILTAKYDVQSKQIQYQGA</sequence>